<dbReference type="EMBL" id="AAZO01003851">
    <property type="status" value="NOT_ANNOTATED_CDS"/>
    <property type="molecule type" value="Genomic_DNA"/>
</dbReference>
<sequence length="69" mass="7933">MKMAAYSSNYKLKQVKKKSIITSFTLIVALHKTASYSKENNLQTVAIDKKAVHRRSKIRKFVITTSHHN</sequence>
<dbReference type="CTD" id="8236298"/>
<keyword evidence="3" id="KW-1185">Reference proteome</keyword>
<dbReference type="AlphaFoldDB" id="E0VN88"/>
<dbReference type="RefSeq" id="XP_002427582.1">
    <property type="nucleotide sequence ID" value="XM_002427537.1"/>
</dbReference>
<name>E0VN88_PEDHC</name>
<reference evidence="1" key="1">
    <citation type="submission" date="2007-04" db="EMBL/GenBank/DDBJ databases">
        <title>Annotation of Pediculus humanus corporis strain USDA.</title>
        <authorList>
            <person name="Kirkness E."/>
            <person name="Hannick L."/>
            <person name="Hass B."/>
            <person name="Bruggner R."/>
            <person name="Lawson D."/>
            <person name="Bidwell S."/>
            <person name="Joardar V."/>
            <person name="Caler E."/>
            <person name="Walenz B."/>
            <person name="Inman J."/>
            <person name="Schobel S."/>
            <person name="Galinsky K."/>
            <person name="Amedeo P."/>
            <person name="Strausberg R."/>
        </authorList>
    </citation>
    <scope>NUCLEOTIDE SEQUENCE</scope>
    <source>
        <strain evidence="1">USDA</strain>
    </source>
</reference>
<gene>
    <name evidence="2" type="primary">8236298</name>
    <name evidence="1" type="ORF">Phum_PHUM331810</name>
</gene>
<dbReference type="InParanoid" id="E0VN88"/>
<accession>E0VN88</accession>
<dbReference type="KEGG" id="phu:Phum_PHUM331810"/>
<reference evidence="1" key="2">
    <citation type="submission" date="2007-04" db="EMBL/GenBank/DDBJ databases">
        <title>The genome of the human body louse.</title>
        <authorList>
            <consortium name="The Human Body Louse Genome Consortium"/>
            <person name="Kirkness E."/>
            <person name="Walenz B."/>
            <person name="Hass B."/>
            <person name="Bruggner R."/>
            <person name="Strausberg R."/>
        </authorList>
    </citation>
    <scope>NUCLEOTIDE SEQUENCE</scope>
    <source>
        <strain evidence="1">USDA</strain>
    </source>
</reference>
<dbReference type="Proteomes" id="UP000009046">
    <property type="component" value="Unassembled WGS sequence"/>
</dbReference>
<evidence type="ECO:0000313" key="3">
    <source>
        <dbReference type="Proteomes" id="UP000009046"/>
    </source>
</evidence>
<protein>
    <submittedName>
        <fullName evidence="1 2">Uncharacterized protein</fullName>
    </submittedName>
</protein>
<dbReference type="HOGENOM" id="CLU_2778921_0_0_1"/>
<dbReference type="VEuPathDB" id="VectorBase:PHUM331810"/>
<organism>
    <name type="scientific">Pediculus humanus subsp. corporis</name>
    <name type="common">Body louse</name>
    <dbReference type="NCBI Taxonomy" id="121224"/>
    <lineage>
        <taxon>Eukaryota</taxon>
        <taxon>Metazoa</taxon>
        <taxon>Ecdysozoa</taxon>
        <taxon>Arthropoda</taxon>
        <taxon>Hexapoda</taxon>
        <taxon>Insecta</taxon>
        <taxon>Pterygota</taxon>
        <taxon>Neoptera</taxon>
        <taxon>Paraneoptera</taxon>
        <taxon>Psocodea</taxon>
        <taxon>Troctomorpha</taxon>
        <taxon>Phthiraptera</taxon>
        <taxon>Anoplura</taxon>
        <taxon>Pediculidae</taxon>
        <taxon>Pediculus</taxon>
    </lineage>
</organism>
<proteinExistence type="predicted"/>
<dbReference type="GeneID" id="8236298"/>
<evidence type="ECO:0000313" key="2">
    <source>
        <dbReference type="EnsemblMetazoa" id="PHUM331810-PA"/>
    </source>
</evidence>
<dbReference type="EnsemblMetazoa" id="PHUM331810-RA">
    <property type="protein sequence ID" value="PHUM331810-PA"/>
    <property type="gene ID" value="PHUM331810"/>
</dbReference>
<dbReference type="EMBL" id="DS235335">
    <property type="protein sequence ID" value="EEB14844.1"/>
    <property type="molecule type" value="Genomic_DNA"/>
</dbReference>
<evidence type="ECO:0000313" key="1">
    <source>
        <dbReference type="EMBL" id="EEB14844.1"/>
    </source>
</evidence>
<reference evidence="2" key="3">
    <citation type="submission" date="2020-05" db="UniProtKB">
        <authorList>
            <consortium name="EnsemblMetazoa"/>
        </authorList>
    </citation>
    <scope>IDENTIFICATION</scope>
    <source>
        <strain evidence="2">USDA</strain>
    </source>
</reference>